<dbReference type="Proteomes" id="UP000822688">
    <property type="component" value="Chromosome 9"/>
</dbReference>
<organism evidence="2 3">
    <name type="scientific">Ceratodon purpureus</name>
    <name type="common">Fire moss</name>
    <name type="synonym">Dicranum purpureum</name>
    <dbReference type="NCBI Taxonomy" id="3225"/>
    <lineage>
        <taxon>Eukaryota</taxon>
        <taxon>Viridiplantae</taxon>
        <taxon>Streptophyta</taxon>
        <taxon>Embryophyta</taxon>
        <taxon>Bryophyta</taxon>
        <taxon>Bryophytina</taxon>
        <taxon>Bryopsida</taxon>
        <taxon>Dicranidae</taxon>
        <taxon>Pseudoditrichales</taxon>
        <taxon>Ditrichaceae</taxon>
        <taxon>Ceratodon</taxon>
    </lineage>
</organism>
<evidence type="ECO:0000313" key="2">
    <source>
        <dbReference type="EMBL" id="KAG0562257.1"/>
    </source>
</evidence>
<dbReference type="AlphaFoldDB" id="A0A8T0GUL6"/>
<dbReference type="PANTHER" id="PTHR33264:SF69">
    <property type="entry name" value="WRKY DOMAIN-CONTAINING PROTEIN"/>
    <property type="match status" value="1"/>
</dbReference>
<protein>
    <submittedName>
        <fullName evidence="2">Uncharacterized protein</fullName>
    </submittedName>
</protein>
<dbReference type="EMBL" id="CM026430">
    <property type="protein sequence ID" value="KAG0562257.1"/>
    <property type="molecule type" value="Genomic_DNA"/>
</dbReference>
<sequence>MRVLRGSRLRGDLVMAEGSSSSSSGEDPFLEVKAISRVLSSEATRGPDWDEEISFQNEVRAGQLSRSLSIPKADQPRTHVRHRSVQHSDSKKHLIADPPAGRPKSATFVCPAQGSGPVSAKKSPHKTKGVECNCKHESGRWGEWQQGQWSGEEWDPKRFTKKAGMCKCVAGAAADCTAVCCCPLSLLHLLALACIKLPSIMVIRTLRKVKSKLRKKQKCQDSAMDDDFGPTIPFTPSLSCKESTSEVPWAPSSGFADSRMWEEYFGTEGSIDLASH</sequence>
<reference evidence="2" key="1">
    <citation type="submission" date="2020-06" db="EMBL/GenBank/DDBJ databases">
        <title>WGS assembly of Ceratodon purpureus strain R40.</title>
        <authorList>
            <person name="Carey S.B."/>
            <person name="Jenkins J."/>
            <person name="Shu S."/>
            <person name="Lovell J.T."/>
            <person name="Sreedasyam A."/>
            <person name="Maumus F."/>
            <person name="Tiley G.P."/>
            <person name="Fernandez-Pozo N."/>
            <person name="Barry K."/>
            <person name="Chen C."/>
            <person name="Wang M."/>
            <person name="Lipzen A."/>
            <person name="Daum C."/>
            <person name="Saski C.A."/>
            <person name="Payton A.C."/>
            <person name="Mcbreen J.C."/>
            <person name="Conrad R.E."/>
            <person name="Kollar L.M."/>
            <person name="Olsson S."/>
            <person name="Huttunen S."/>
            <person name="Landis J.B."/>
            <person name="Wickett N.J."/>
            <person name="Johnson M.G."/>
            <person name="Rensing S.A."/>
            <person name="Grimwood J."/>
            <person name="Schmutz J."/>
            <person name="Mcdaniel S.F."/>
        </authorList>
    </citation>
    <scope>NUCLEOTIDE SEQUENCE</scope>
    <source>
        <strain evidence="2">R40</strain>
    </source>
</reference>
<dbReference type="PANTHER" id="PTHR33264">
    <property type="entry name" value="EXPRESSED PROTEIN"/>
    <property type="match status" value="1"/>
</dbReference>
<evidence type="ECO:0000256" key="1">
    <source>
        <dbReference type="SAM" id="MobiDB-lite"/>
    </source>
</evidence>
<gene>
    <name evidence="2" type="ORF">KC19_9G131000</name>
</gene>
<keyword evidence="3" id="KW-1185">Reference proteome</keyword>
<proteinExistence type="predicted"/>
<accession>A0A8T0GUL6</accession>
<feature type="region of interest" description="Disordered" evidence="1">
    <location>
        <begin position="64"/>
        <end position="98"/>
    </location>
</feature>
<feature type="compositionally biased region" description="Basic and acidic residues" evidence="1">
    <location>
        <begin position="86"/>
        <end position="95"/>
    </location>
</feature>
<comment type="caution">
    <text evidence="2">The sequence shown here is derived from an EMBL/GenBank/DDBJ whole genome shotgun (WGS) entry which is preliminary data.</text>
</comment>
<name>A0A8T0GUL6_CERPU</name>
<feature type="region of interest" description="Disordered" evidence="1">
    <location>
        <begin position="1"/>
        <end position="28"/>
    </location>
</feature>
<evidence type="ECO:0000313" key="3">
    <source>
        <dbReference type="Proteomes" id="UP000822688"/>
    </source>
</evidence>